<reference evidence="3" key="1">
    <citation type="journal article" date="2019" name="Curr. Biol.">
        <title>Genome Sequence of Striga asiatica Provides Insight into the Evolution of Plant Parasitism.</title>
        <authorList>
            <person name="Yoshida S."/>
            <person name="Kim S."/>
            <person name="Wafula E.K."/>
            <person name="Tanskanen J."/>
            <person name="Kim Y.M."/>
            <person name="Honaas L."/>
            <person name="Yang Z."/>
            <person name="Spallek T."/>
            <person name="Conn C.E."/>
            <person name="Ichihashi Y."/>
            <person name="Cheong K."/>
            <person name="Cui S."/>
            <person name="Der J.P."/>
            <person name="Gundlach H."/>
            <person name="Jiao Y."/>
            <person name="Hori C."/>
            <person name="Ishida J.K."/>
            <person name="Kasahara H."/>
            <person name="Kiba T."/>
            <person name="Kim M.S."/>
            <person name="Koo N."/>
            <person name="Laohavisit A."/>
            <person name="Lee Y.H."/>
            <person name="Lumba S."/>
            <person name="McCourt P."/>
            <person name="Mortimer J.C."/>
            <person name="Mutuku J.M."/>
            <person name="Nomura T."/>
            <person name="Sasaki-Sekimoto Y."/>
            <person name="Seto Y."/>
            <person name="Wang Y."/>
            <person name="Wakatake T."/>
            <person name="Sakakibara H."/>
            <person name="Demura T."/>
            <person name="Yamaguchi S."/>
            <person name="Yoneyama K."/>
            <person name="Manabe R.I."/>
            <person name="Nelson D.C."/>
            <person name="Schulman A.H."/>
            <person name="Timko M.P."/>
            <person name="dePamphilis C.W."/>
            <person name="Choi D."/>
            <person name="Shirasu K."/>
        </authorList>
    </citation>
    <scope>NUCLEOTIDE SEQUENCE [LARGE SCALE GENOMIC DNA]</scope>
    <source>
        <strain evidence="3">cv. UVA1</strain>
    </source>
</reference>
<organism evidence="2 3">
    <name type="scientific">Striga asiatica</name>
    <name type="common">Asiatic witchweed</name>
    <name type="synonym">Buchnera asiatica</name>
    <dbReference type="NCBI Taxonomy" id="4170"/>
    <lineage>
        <taxon>Eukaryota</taxon>
        <taxon>Viridiplantae</taxon>
        <taxon>Streptophyta</taxon>
        <taxon>Embryophyta</taxon>
        <taxon>Tracheophyta</taxon>
        <taxon>Spermatophyta</taxon>
        <taxon>Magnoliopsida</taxon>
        <taxon>eudicotyledons</taxon>
        <taxon>Gunneridae</taxon>
        <taxon>Pentapetalae</taxon>
        <taxon>asterids</taxon>
        <taxon>lamiids</taxon>
        <taxon>Lamiales</taxon>
        <taxon>Orobanchaceae</taxon>
        <taxon>Buchnereae</taxon>
        <taxon>Striga</taxon>
    </lineage>
</organism>
<dbReference type="AlphaFoldDB" id="A0A5A7R8L6"/>
<dbReference type="Proteomes" id="UP000325081">
    <property type="component" value="Unassembled WGS sequence"/>
</dbReference>
<proteinExistence type="predicted"/>
<feature type="region of interest" description="Disordered" evidence="1">
    <location>
        <begin position="236"/>
        <end position="257"/>
    </location>
</feature>
<accession>A0A5A7R8L6</accession>
<comment type="caution">
    <text evidence="2">The sequence shown here is derived from an EMBL/GenBank/DDBJ whole genome shotgun (WGS) entry which is preliminary data.</text>
</comment>
<name>A0A5A7R8L6_STRAF</name>
<protein>
    <submittedName>
        <fullName evidence="2">Zinc finger C-x8-C-x5-C-x3-H type family protein</fullName>
    </submittedName>
</protein>
<evidence type="ECO:0000313" key="2">
    <source>
        <dbReference type="EMBL" id="GER53650.1"/>
    </source>
</evidence>
<evidence type="ECO:0000256" key="1">
    <source>
        <dbReference type="SAM" id="MobiDB-lite"/>
    </source>
</evidence>
<evidence type="ECO:0000313" key="3">
    <source>
        <dbReference type="Proteomes" id="UP000325081"/>
    </source>
</evidence>
<feature type="compositionally biased region" description="Basic and acidic residues" evidence="1">
    <location>
        <begin position="236"/>
        <end position="255"/>
    </location>
</feature>
<keyword evidence="3" id="KW-1185">Reference proteome</keyword>
<sequence>MGTGPSRLHKHGQLQSRAPNFIRILLIRQFPHLDKLKREIPREKIMRQIQVKKVRQAPKPGWHLAREKLAYPRRDRARDIATAKTQYLDILKTDQGLLIRHINVLRLVQPLRILIAFVRFVRLLLDMERNERDWRDPISGKISPDKLLVARRTAVNVLHVKSDLGSPPRKKLFPRSTSFSCTNVEKLKESSSPSSRLTLKFSTVRFVQLASEAGILFQSVKLPDLFGDWTRQLVAEEREDSKPTETDDPRVDGTRKVVPRQVQFLQCR</sequence>
<gene>
    <name evidence="2" type="ORF">STAS_31184</name>
</gene>
<dbReference type="EMBL" id="BKCP01010626">
    <property type="protein sequence ID" value="GER53650.1"/>
    <property type="molecule type" value="Genomic_DNA"/>
</dbReference>